<evidence type="ECO:0000313" key="1">
    <source>
        <dbReference type="EMBL" id="CAD8125038.1"/>
    </source>
</evidence>
<name>A0A8S1RAX5_9CILI</name>
<keyword evidence="2" id="KW-1185">Reference proteome</keyword>
<proteinExistence type="predicted"/>
<sequence>MKFLLYASSTMFFPQTWKLQRQIMAHNSNFINYGLNQQRPKLSRKK</sequence>
<protein>
    <submittedName>
        <fullName evidence="1">Uncharacterized protein</fullName>
    </submittedName>
</protein>
<comment type="caution">
    <text evidence="1">The sequence shown here is derived from an EMBL/GenBank/DDBJ whole genome shotgun (WGS) entry which is preliminary data.</text>
</comment>
<dbReference type="EMBL" id="CAJJDN010000155">
    <property type="protein sequence ID" value="CAD8125038.1"/>
    <property type="molecule type" value="Genomic_DNA"/>
</dbReference>
<evidence type="ECO:0000313" key="2">
    <source>
        <dbReference type="Proteomes" id="UP000692954"/>
    </source>
</evidence>
<organism evidence="1 2">
    <name type="scientific">Paramecium sonneborni</name>
    <dbReference type="NCBI Taxonomy" id="65129"/>
    <lineage>
        <taxon>Eukaryota</taxon>
        <taxon>Sar</taxon>
        <taxon>Alveolata</taxon>
        <taxon>Ciliophora</taxon>
        <taxon>Intramacronucleata</taxon>
        <taxon>Oligohymenophorea</taxon>
        <taxon>Peniculida</taxon>
        <taxon>Parameciidae</taxon>
        <taxon>Paramecium</taxon>
    </lineage>
</organism>
<gene>
    <name evidence="1" type="ORF">PSON_ATCC_30995.1.T1550116</name>
</gene>
<dbReference type="Proteomes" id="UP000692954">
    <property type="component" value="Unassembled WGS sequence"/>
</dbReference>
<reference evidence="1" key="1">
    <citation type="submission" date="2021-01" db="EMBL/GenBank/DDBJ databases">
        <authorList>
            <consortium name="Genoscope - CEA"/>
            <person name="William W."/>
        </authorList>
    </citation>
    <scope>NUCLEOTIDE SEQUENCE</scope>
</reference>
<accession>A0A8S1RAX5</accession>
<dbReference type="AlphaFoldDB" id="A0A8S1RAX5"/>